<name>A0AA35NX17_9SAUR</name>
<gene>
    <name evidence="1" type="ORF">PODLI_1B025762</name>
</gene>
<protein>
    <submittedName>
        <fullName evidence="1">Uncharacterized protein</fullName>
    </submittedName>
</protein>
<evidence type="ECO:0000313" key="2">
    <source>
        <dbReference type="Proteomes" id="UP001178461"/>
    </source>
</evidence>
<dbReference type="AlphaFoldDB" id="A0AA35NX17"/>
<evidence type="ECO:0000313" key="1">
    <source>
        <dbReference type="EMBL" id="CAI5763567.1"/>
    </source>
</evidence>
<proteinExistence type="predicted"/>
<accession>A0AA35NX17</accession>
<sequence>MTAKILKTLRNLGNMSSIYYLGTTVLLETYLEAKQLIRAKSRFRSCESFLKIRDNSKENLAKRTEGKKDDGLVSR</sequence>
<reference evidence="1" key="1">
    <citation type="submission" date="2022-12" db="EMBL/GenBank/DDBJ databases">
        <authorList>
            <person name="Alioto T."/>
            <person name="Alioto T."/>
            <person name="Gomez Garrido J."/>
        </authorList>
    </citation>
    <scope>NUCLEOTIDE SEQUENCE</scope>
</reference>
<organism evidence="1 2">
    <name type="scientific">Podarcis lilfordi</name>
    <name type="common">Lilford's wall lizard</name>
    <dbReference type="NCBI Taxonomy" id="74358"/>
    <lineage>
        <taxon>Eukaryota</taxon>
        <taxon>Metazoa</taxon>
        <taxon>Chordata</taxon>
        <taxon>Craniata</taxon>
        <taxon>Vertebrata</taxon>
        <taxon>Euteleostomi</taxon>
        <taxon>Lepidosauria</taxon>
        <taxon>Squamata</taxon>
        <taxon>Bifurcata</taxon>
        <taxon>Unidentata</taxon>
        <taxon>Episquamata</taxon>
        <taxon>Laterata</taxon>
        <taxon>Lacertibaenia</taxon>
        <taxon>Lacertidae</taxon>
        <taxon>Podarcis</taxon>
    </lineage>
</organism>
<keyword evidence="2" id="KW-1185">Reference proteome</keyword>
<dbReference type="EMBL" id="OX395126">
    <property type="protein sequence ID" value="CAI5763567.1"/>
    <property type="molecule type" value="Genomic_DNA"/>
</dbReference>
<dbReference type="Proteomes" id="UP001178461">
    <property type="component" value="Chromosome 1"/>
</dbReference>